<feature type="non-terminal residue" evidence="1">
    <location>
        <position position="72"/>
    </location>
</feature>
<name>A0A1X0QUI8_RHIZD</name>
<feature type="non-terminal residue" evidence="1">
    <location>
        <position position="1"/>
    </location>
</feature>
<dbReference type="AlphaFoldDB" id="A0A1X0QUI8"/>
<dbReference type="OrthoDB" id="2435739at2759"/>
<dbReference type="EMBL" id="KV922005">
    <property type="protein sequence ID" value="ORE03388.1"/>
    <property type="molecule type" value="Genomic_DNA"/>
</dbReference>
<gene>
    <name evidence="1" type="ORF">BCV72DRAFT_187695</name>
</gene>
<sequence>IPPPIDTMYPDVWSVSLQRSDGVKLAISIRVFNVLIASSIRVKSKMKPCIDSKRMPFQLTTTTDSMSTRIYL</sequence>
<dbReference type="Proteomes" id="UP000242414">
    <property type="component" value="Unassembled WGS sequence"/>
</dbReference>
<accession>A0A1X0QUI8</accession>
<dbReference type="VEuPathDB" id="FungiDB:BCV72DRAFT_187695"/>
<organism evidence="1">
    <name type="scientific">Rhizopus microsporus var. microsporus</name>
    <dbReference type="NCBI Taxonomy" id="86635"/>
    <lineage>
        <taxon>Eukaryota</taxon>
        <taxon>Fungi</taxon>
        <taxon>Fungi incertae sedis</taxon>
        <taxon>Mucoromycota</taxon>
        <taxon>Mucoromycotina</taxon>
        <taxon>Mucoromycetes</taxon>
        <taxon>Mucorales</taxon>
        <taxon>Mucorineae</taxon>
        <taxon>Rhizopodaceae</taxon>
        <taxon>Rhizopus</taxon>
    </lineage>
</organism>
<evidence type="ECO:0000313" key="1">
    <source>
        <dbReference type="EMBL" id="ORE03388.1"/>
    </source>
</evidence>
<reference evidence="1" key="1">
    <citation type="journal article" date="2016" name="Proc. Natl. Acad. Sci. U.S.A.">
        <title>Lipid metabolic changes in an early divergent fungus govern the establishment of a mutualistic symbiosis with endobacteria.</title>
        <authorList>
            <person name="Lastovetsky O.A."/>
            <person name="Gaspar M.L."/>
            <person name="Mondo S.J."/>
            <person name="LaButti K.M."/>
            <person name="Sandor L."/>
            <person name="Grigoriev I.V."/>
            <person name="Henry S.A."/>
            <person name="Pawlowska T.E."/>
        </authorList>
    </citation>
    <scope>NUCLEOTIDE SEQUENCE [LARGE SCALE GENOMIC DNA]</scope>
    <source>
        <strain evidence="1">ATCC 52814</strain>
    </source>
</reference>
<protein>
    <submittedName>
        <fullName evidence="1">Uncharacterized protein</fullName>
    </submittedName>
</protein>
<proteinExistence type="predicted"/>